<feature type="signal peptide" evidence="1">
    <location>
        <begin position="1"/>
        <end position="20"/>
    </location>
</feature>
<dbReference type="Pfam" id="PF11949">
    <property type="entry name" value="DUF3466"/>
    <property type="match status" value="1"/>
</dbReference>
<dbReference type="NCBIfam" id="TIGR03501">
    <property type="entry name" value="GlyGly_CTERM"/>
    <property type="match status" value="1"/>
</dbReference>
<protein>
    <submittedName>
        <fullName evidence="2">DUF3466 family protein</fullName>
    </submittedName>
</protein>
<dbReference type="InterPro" id="IPR020008">
    <property type="entry name" value="GlyGly_CTERM"/>
</dbReference>
<sequence length="581" mass="63685">MKKSLVALSIVAGLSASAQAAVYQLEELSTLDTAKHHFITDANNNGEVIGQARGIYNLPIDVSYIDFTDSIITRAYDDWEYRHFEQINKEITFTLDDIAGGNLNADALTFMLSFLSSTNGNENWQKLADVTAVNFTPSPAVEQILLDQTSTDYDGYTRSVSNLYNAISEDGVRVGSGSAPYKKIEFTPDGENEEETYFVRDYRSRGVVVSPTGVVSTLEPVSAQYGGTSMASDIVQRPDGGYYVVGSASIGIPVDRQEDYDDRCDDKDEPIAVCIWRMENIESSNTLGAFYDRRAMLWTLDADLNTLEAKELGLGLVPDEDEGHAFSSVALAVNGQGIAVGYSHVRKHDNDNSIRTMPVVFKNGQVIELLNQEDGWFSGKAVAISEAGIITGYGTKEIDNRNTTKFFYHDLNTGQTVFPSDYFVSSSSVARDVNIHGMIIGEGEVDVVNSSSRRREGFIYNIGDDAVNNINDLLPCYDIDGESNYPYNFAEATAIDDDGVIYGVATKSKEKLNARGEVEVDDSGKILFESVAMPVKLSRIAGGEIEECPPEAAGSYERQSGSLGWLALLALPLLAFRRRFK</sequence>
<organism evidence="2 3">
    <name type="scientific">Pseudoalteromonas qingdaonensis</name>
    <dbReference type="NCBI Taxonomy" id="3131913"/>
    <lineage>
        <taxon>Bacteria</taxon>
        <taxon>Pseudomonadati</taxon>
        <taxon>Pseudomonadota</taxon>
        <taxon>Gammaproteobacteria</taxon>
        <taxon>Alteromonadales</taxon>
        <taxon>Pseudoalteromonadaceae</taxon>
        <taxon>Pseudoalteromonas</taxon>
    </lineage>
</organism>
<dbReference type="Proteomes" id="UP001447008">
    <property type="component" value="Unassembled WGS sequence"/>
</dbReference>
<evidence type="ECO:0000256" key="1">
    <source>
        <dbReference type="SAM" id="SignalP"/>
    </source>
</evidence>
<evidence type="ECO:0000313" key="3">
    <source>
        <dbReference type="Proteomes" id="UP001447008"/>
    </source>
</evidence>
<proteinExistence type="predicted"/>
<dbReference type="RefSeq" id="WP_342676227.1">
    <property type="nucleotide sequence ID" value="NZ_JBCGCU010000002.1"/>
</dbReference>
<gene>
    <name evidence="2" type="ORF">WCN91_03245</name>
</gene>
<name>A0ABU9MVY2_9GAMM</name>
<dbReference type="EMBL" id="JBCGCU010000002">
    <property type="protein sequence ID" value="MEM0514459.1"/>
    <property type="molecule type" value="Genomic_DNA"/>
</dbReference>
<feature type="chain" id="PRO_5047142653" evidence="1">
    <location>
        <begin position="21"/>
        <end position="581"/>
    </location>
</feature>
<reference evidence="2 3" key="1">
    <citation type="submission" date="2024-03" db="EMBL/GenBank/DDBJ databases">
        <title>Pseudoalteromonas qingdaonensis sp. nov., isolated from the intestines of marine benthic organisms.</title>
        <authorList>
            <person name="Lin X."/>
            <person name="Fang S."/>
            <person name="Hu X."/>
        </authorList>
    </citation>
    <scope>NUCLEOTIDE SEQUENCE [LARGE SCALE GENOMIC DNA]</scope>
    <source>
        <strain evidence="2 3">YIC-827</strain>
    </source>
</reference>
<evidence type="ECO:0000313" key="2">
    <source>
        <dbReference type="EMBL" id="MEM0514459.1"/>
    </source>
</evidence>
<keyword evidence="3" id="KW-1185">Reference proteome</keyword>
<accession>A0ABU9MVY2</accession>
<comment type="caution">
    <text evidence="2">The sequence shown here is derived from an EMBL/GenBank/DDBJ whole genome shotgun (WGS) entry which is preliminary data.</text>
</comment>
<dbReference type="InterPro" id="IPR022562">
    <property type="entry name" value="DUF3466"/>
</dbReference>
<keyword evidence="1" id="KW-0732">Signal</keyword>